<feature type="region of interest" description="Disordered" evidence="1">
    <location>
        <begin position="179"/>
        <end position="258"/>
    </location>
</feature>
<feature type="compositionally biased region" description="Basic and acidic residues" evidence="1">
    <location>
        <begin position="626"/>
        <end position="645"/>
    </location>
</feature>
<dbReference type="AlphaFoldDB" id="A0AAD7XRY5"/>
<feature type="compositionally biased region" description="Basic and acidic residues" evidence="1">
    <location>
        <begin position="249"/>
        <end position="258"/>
    </location>
</feature>
<feature type="region of interest" description="Disordered" evidence="1">
    <location>
        <begin position="737"/>
        <end position="770"/>
    </location>
</feature>
<feature type="compositionally biased region" description="Basic and acidic residues" evidence="1">
    <location>
        <begin position="216"/>
        <end position="236"/>
    </location>
</feature>
<evidence type="ECO:0000259" key="2">
    <source>
        <dbReference type="SMART" id="SM00993"/>
    </source>
</evidence>
<sequence>MGRKRGGSPEQQQQQRPAKQRRAVSQEKLLSEAVETERENQRWLEVQRRAALAAHAGSLKGEGRARRCASRRVSRRGCYVTVTFPETELVPAILLPASNHQQESSRSRSPPQWQCVVTNGPAKYKDPQTLLPFADLGAFQALRSQTGQHRKLPRNTLEDWPKVRRFTALDLPMKSPMVPVLEPYPPPQPQPPPAAATTGGPPRTSIASLNSLIEQKTMKDEEAARASESEGEAARDGEEEAAAAPANKEGAKARRENGLRRGKWTVEEEAYANRLIHEFKLGLLPLTDGTTLRTFLSKLLHCDPMRISKKFVGSNCIGKQVFRRRQADMDRLSPEDIKRSRYELAELERRFLSRVAQTNRTSKTTVASTTAAGPKLPKGERVPDFTRQQPISAPWLLPPHPSSQAMQPVRATPGAGAVAIATPYGLGGQARQQGRGSSASSSWQQPTNTPPLLPETTTTTTAAAAAAAAPAPAARPPAAAPEPQRRGEPPPEDDLRIEEREHPEEQPVPPKTRLELGRSNLEGLPARASQASLASFDLPSLNSMDNLASLDAPGLGTQSPWSSSAKLATEFGAGGGGALEAARHPSEGNLAAIDEKPRGPGLSSWPSFSALVNYEDNSPRYPPSHHQQEGERRHPEERREDDPPKHRGTIFQEDAPSDAFGDQSHQRSSDVGMLPPKKPSEHPRDDAGRKRALTDSIRRSHRNSSVENFFSLVQSGDIPAPDEGLLTEPILQHITSEGAQRHKRAAANETFAARDPRPPKQRAYNPTPRS</sequence>
<accession>A0AAD7XRY5</accession>
<dbReference type="Pfam" id="PF08265">
    <property type="entry name" value="YL1_C"/>
    <property type="match status" value="1"/>
</dbReference>
<feature type="compositionally biased region" description="Low complexity" evidence="1">
    <location>
        <begin position="429"/>
        <end position="447"/>
    </location>
</feature>
<name>A0AAD7XRY5_9STRA</name>
<protein>
    <recommendedName>
        <fullName evidence="2">Vps72/YL1 C-terminal domain-containing protein</fullName>
    </recommendedName>
</protein>
<dbReference type="Proteomes" id="UP001230188">
    <property type="component" value="Unassembled WGS sequence"/>
</dbReference>
<feature type="compositionally biased region" description="Polar residues" evidence="1">
    <location>
        <begin position="556"/>
        <end position="566"/>
    </location>
</feature>
<feature type="compositionally biased region" description="Pro residues" evidence="1">
    <location>
        <begin position="182"/>
        <end position="194"/>
    </location>
</feature>
<dbReference type="EMBL" id="JAQMWT010000012">
    <property type="protein sequence ID" value="KAJ8614064.1"/>
    <property type="molecule type" value="Genomic_DNA"/>
</dbReference>
<reference evidence="3" key="1">
    <citation type="submission" date="2023-01" db="EMBL/GenBank/DDBJ databases">
        <title>Metagenome sequencing of chrysophaentin producing Chrysophaeum taylorii.</title>
        <authorList>
            <person name="Davison J."/>
            <person name="Bewley C."/>
        </authorList>
    </citation>
    <scope>NUCLEOTIDE SEQUENCE</scope>
    <source>
        <strain evidence="3">NIES-1699</strain>
    </source>
</reference>
<feature type="region of interest" description="Disordered" evidence="1">
    <location>
        <begin position="545"/>
        <end position="705"/>
    </location>
</feature>
<feature type="compositionally biased region" description="Basic and acidic residues" evidence="1">
    <location>
        <begin position="483"/>
        <end position="505"/>
    </location>
</feature>
<gene>
    <name evidence="3" type="ORF">CTAYLR_005830</name>
</gene>
<feature type="region of interest" description="Disordered" evidence="1">
    <location>
        <begin position="359"/>
        <end position="383"/>
    </location>
</feature>
<feature type="compositionally biased region" description="Low complexity" evidence="1">
    <location>
        <begin position="359"/>
        <end position="372"/>
    </location>
</feature>
<comment type="caution">
    <text evidence="3">The sequence shown here is derived from an EMBL/GenBank/DDBJ whole genome shotgun (WGS) entry which is preliminary data.</text>
</comment>
<dbReference type="InterPro" id="IPR013272">
    <property type="entry name" value="Vps72/YL1_C"/>
</dbReference>
<proteinExistence type="predicted"/>
<feature type="region of interest" description="Disordered" evidence="1">
    <location>
        <begin position="427"/>
        <end position="523"/>
    </location>
</feature>
<keyword evidence="4" id="KW-1185">Reference proteome</keyword>
<feature type="region of interest" description="Disordered" evidence="1">
    <location>
        <begin position="1"/>
        <end position="35"/>
    </location>
</feature>
<evidence type="ECO:0000256" key="1">
    <source>
        <dbReference type="SAM" id="MobiDB-lite"/>
    </source>
</evidence>
<feature type="domain" description="Vps72/YL1 C-terminal" evidence="2">
    <location>
        <begin position="113"/>
        <end position="142"/>
    </location>
</feature>
<dbReference type="PANTHER" id="PTHR35213">
    <property type="entry name" value="RING-TYPE DOMAIN-CONTAINING PROTEIN-RELATED"/>
    <property type="match status" value="1"/>
</dbReference>
<evidence type="ECO:0000313" key="4">
    <source>
        <dbReference type="Proteomes" id="UP001230188"/>
    </source>
</evidence>
<feature type="compositionally biased region" description="Polar residues" evidence="1">
    <location>
        <begin position="205"/>
        <end position="214"/>
    </location>
</feature>
<dbReference type="SMART" id="SM00993">
    <property type="entry name" value="YL1_C"/>
    <property type="match status" value="1"/>
</dbReference>
<organism evidence="3 4">
    <name type="scientific">Chrysophaeum taylorii</name>
    <dbReference type="NCBI Taxonomy" id="2483200"/>
    <lineage>
        <taxon>Eukaryota</taxon>
        <taxon>Sar</taxon>
        <taxon>Stramenopiles</taxon>
        <taxon>Ochrophyta</taxon>
        <taxon>Pelagophyceae</taxon>
        <taxon>Pelagomonadales</taxon>
        <taxon>Pelagomonadaceae</taxon>
        <taxon>Chrysophaeum</taxon>
    </lineage>
</organism>
<feature type="compositionally biased region" description="Low complexity" evidence="1">
    <location>
        <begin position="454"/>
        <end position="472"/>
    </location>
</feature>
<feature type="compositionally biased region" description="Basic and acidic residues" evidence="1">
    <location>
        <begin position="678"/>
        <end position="698"/>
    </location>
</feature>
<dbReference type="PANTHER" id="PTHR35213:SF5">
    <property type="entry name" value="RING-TYPE DOMAIN-CONTAINING PROTEIN"/>
    <property type="match status" value="1"/>
</dbReference>
<evidence type="ECO:0000313" key="3">
    <source>
        <dbReference type="EMBL" id="KAJ8614064.1"/>
    </source>
</evidence>